<dbReference type="PANTHER" id="PTHR45833:SF1">
    <property type="entry name" value="METHIONINE SYNTHASE"/>
    <property type="match status" value="1"/>
</dbReference>
<dbReference type="PROSITE" id="PS50970">
    <property type="entry name" value="HCY"/>
    <property type="match status" value="1"/>
</dbReference>
<sequence>CSSLLESELQGLLQERIMVLDGGMGTMIQQENLEEEDFRGEEFKDHPLHLKGNNDLLSITQPAIIYKIHKAGADIIETNTFSSTSVAQADYGLEHLVRPL</sequence>
<organism evidence="10 11">
    <name type="scientific">Goodea atripinnis</name>
    <dbReference type="NCBI Taxonomy" id="208336"/>
    <lineage>
        <taxon>Eukaryota</taxon>
        <taxon>Metazoa</taxon>
        <taxon>Chordata</taxon>
        <taxon>Craniata</taxon>
        <taxon>Vertebrata</taxon>
        <taxon>Euteleostomi</taxon>
        <taxon>Actinopterygii</taxon>
        <taxon>Neopterygii</taxon>
        <taxon>Teleostei</taxon>
        <taxon>Neoteleostei</taxon>
        <taxon>Acanthomorphata</taxon>
        <taxon>Ovalentaria</taxon>
        <taxon>Atherinomorphae</taxon>
        <taxon>Cyprinodontiformes</taxon>
        <taxon>Goodeidae</taxon>
        <taxon>Goodea</taxon>
    </lineage>
</organism>
<dbReference type="PANTHER" id="PTHR45833">
    <property type="entry name" value="METHIONINE SYNTHASE"/>
    <property type="match status" value="1"/>
</dbReference>
<dbReference type="EMBL" id="JAHRIO010032099">
    <property type="protein sequence ID" value="MEQ2169115.1"/>
    <property type="molecule type" value="Genomic_DNA"/>
</dbReference>
<accession>A0ABV0NCI7</accession>
<evidence type="ECO:0000256" key="2">
    <source>
        <dbReference type="ARBA" id="ARBA00022603"/>
    </source>
</evidence>
<keyword evidence="6" id="KW-0170">Cobalt</keyword>
<dbReference type="InterPro" id="IPR003726">
    <property type="entry name" value="HCY_dom"/>
</dbReference>
<keyword evidence="11" id="KW-1185">Reference proteome</keyword>
<feature type="non-terminal residue" evidence="10">
    <location>
        <position position="1"/>
    </location>
</feature>
<evidence type="ECO:0000256" key="7">
    <source>
        <dbReference type="ARBA" id="ARBA00034478"/>
    </source>
</evidence>
<evidence type="ECO:0000256" key="4">
    <source>
        <dbReference type="ARBA" id="ARBA00022691"/>
    </source>
</evidence>
<dbReference type="SUPFAM" id="SSF82282">
    <property type="entry name" value="Homocysteine S-methyltransferase"/>
    <property type="match status" value="1"/>
</dbReference>
<comment type="caution">
    <text evidence="8">Lacks conserved residue(s) required for the propagation of feature annotation.</text>
</comment>
<evidence type="ECO:0000259" key="9">
    <source>
        <dbReference type="PROSITE" id="PS50970"/>
    </source>
</evidence>
<dbReference type="InterPro" id="IPR050554">
    <property type="entry name" value="Met_Synthase/Corrinoid"/>
</dbReference>
<keyword evidence="5" id="KW-0479">Metal-binding</keyword>
<evidence type="ECO:0000256" key="8">
    <source>
        <dbReference type="PROSITE-ProRule" id="PRU00333"/>
    </source>
</evidence>
<feature type="domain" description="Hcy-binding" evidence="9">
    <location>
        <begin position="6"/>
        <end position="100"/>
    </location>
</feature>
<name>A0ABV0NCI7_9TELE</name>
<comment type="pathway">
    <text evidence="7">Amino-acid biosynthesis; L-methionine biosynthesis via de novo pathway.</text>
</comment>
<evidence type="ECO:0000313" key="10">
    <source>
        <dbReference type="EMBL" id="MEQ2169115.1"/>
    </source>
</evidence>
<comment type="similarity">
    <text evidence="1">Belongs to the vitamin-B12 dependent methionine synthase family.</text>
</comment>
<evidence type="ECO:0000256" key="6">
    <source>
        <dbReference type="ARBA" id="ARBA00023285"/>
    </source>
</evidence>
<keyword evidence="4" id="KW-0949">S-adenosyl-L-methionine</keyword>
<evidence type="ECO:0000313" key="11">
    <source>
        <dbReference type="Proteomes" id="UP001476798"/>
    </source>
</evidence>
<dbReference type="Pfam" id="PF02574">
    <property type="entry name" value="S-methyl_trans"/>
    <property type="match status" value="1"/>
</dbReference>
<evidence type="ECO:0000256" key="5">
    <source>
        <dbReference type="ARBA" id="ARBA00022723"/>
    </source>
</evidence>
<evidence type="ECO:0000256" key="3">
    <source>
        <dbReference type="ARBA" id="ARBA00022679"/>
    </source>
</evidence>
<dbReference type="Gene3D" id="3.20.20.330">
    <property type="entry name" value="Homocysteine-binding-like domain"/>
    <property type="match status" value="1"/>
</dbReference>
<dbReference type="Proteomes" id="UP001476798">
    <property type="component" value="Unassembled WGS sequence"/>
</dbReference>
<reference evidence="10 11" key="1">
    <citation type="submission" date="2021-06" db="EMBL/GenBank/DDBJ databases">
        <authorList>
            <person name="Palmer J.M."/>
        </authorList>
    </citation>
    <scope>NUCLEOTIDE SEQUENCE [LARGE SCALE GENOMIC DNA]</scope>
    <source>
        <strain evidence="10 11">GA_2019</strain>
        <tissue evidence="10">Muscle</tissue>
    </source>
</reference>
<keyword evidence="3" id="KW-0808">Transferase</keyword>
<keyword evidence="2" id="KW-0489">Methyltransferase</keyword>
<evidence type="ECO:0000256" key="1">
    <source>
        <dbReference type="ARBA" id="ARBA00010398"/>
    </source>
</evidence>
<comment type="caution">
    <text evidence="10">The sequence shown here is derived from an EMBL/GenBank/DDBJ whole genome shotgun (WGS) entry which is preliminary data.</text>
</comment>
<gene>
    <name evidence="10" type="ORF">GOODEAATRI_021561</name>
</gene>
<proteinExistence type="inferred from homology"/>
<protein>
    <recommendedName>
        <fullName evidence="9">Hcy-binding domain-containing protein</fullName>
    </recommendedName>
</protein>
<dbReference type="InterPro" id="IPR036589">
    <property type="entry name" value="HCY_dom_sf"/>
</dbReference>